<protein>
    <submittedName>
        <fullName evidence="1">Uncharacterized protein</fullName>
    </submittedName>
</protein>
<gene>
    <name evidence="1" type="ORF">METZ01_LOCUS320807</name>
</gene>
<feature type="non-terminal residue" evidence="1">
    <location>
        <position position="56"/>
    </location>
</feature>
<dbReference type="AlphaFoldDB" id="A0A382P3K9"/>
<name>A0A382P3K9_9ZZZZ</name>
<proteinExistence type="predicted"/>
<dbReference type="EMBL" id="UINC01104640">
    <property type="protein sequence ID" value="SVC67953.1"/>
    <property type="molecule type" value="Genomic_DNA"/>
</dbReference>
<reference evidence="1" key="1">
    <citation type="submission" date="2018-05" db="EMBL/GenBank/DDBJ databases">
        <authorList>
            <person name="Lanie J.A."/>
            <person name="Ng W.-L."/>
            <person name="Kazmierczak K.M."/>
            <person name="Andrzejewski T.M."/>
            <person name="Davidsen T.M."/>
            <person name="Wayne K.J."/>
            <person name="Tettelin H."/>
            <person name="Glass J.I."/>
            <person name="Rusch D."/>
            <person name="Podicherti R."/>
            <person name="Tsui H.-C.T."/>
            <person name="Winkler M.E."/>
        </authorList>
    </citation>
    <scope>NUCLEOTIDE SEQUENCE</scope>
</reference>
<evidence type="ECO:0000313" key="1">
    <source>
        <dbReference type="EMBL" id="SVC67953.1"/>
    </source>
</evidence>
<sequence length="56" mass="6156">MGREGFSTVRVLMCALLIAVHGAQVKTVEAFELFNTEIADVENLLNAKQYADADNK</sequence>
<accession>A0A382P3K9</accession>
<organism evidence="1">
    <name type="scientific">marine metagenome</name>
    <dbReference type="NCBI Taxonomy" id="408172"/>
    <lineage>
        <taxon>unclassified sequences</taxon>
        <taxon>metagenomes</taxon>
        <taxon>ecological metagenomes</taxon>
    </lineage>
</organism>